<evidence type="ECO:0000313" key="1">
    <source>
        <dbReference type="EMBL" id="MDJ1500551.1"/>
    </source>
</evidence>
<accession>A0AAE3UDP3</accession>
<organism evidence="1 2">
    <name type="scientific">Xanthocytophaga agilis</name>
    <dbReference type="NCBI Taxonomy" id="3048010"/>
    <lineage>
        <taxon>Bacteria</taxon>
        <taxon>Pseudomonadati</taxon>
        <taxon>Bacteroidota</taxon>
        <taxon>Cytophagia</taxon>
        <taxon>Cytophagales</taxon>
        <taxon>Rhodocytophagaceae</taxon>
        <taxon>Xanthocytophaga</taxon>
    </lineage>
</organism>
<dbReference type="RefSeq" id="WP_314510080.1">
    <property type="nucleotide sequence ID" value="NZ_JASJOU010000002.1"/>
</dbReference>
<proteinExistence type="predicted"/>
<comment type="caution">
    <text evidence="1">The sequence shown here is derived from an EMBL/GenBank/DDBJ whole genome shotgun (WGS) entry which is preliminary data.</text>
</comment>
<evidence type="ECO:0000313" key="2">
    <source>
        <dbReference type="Proteomes" id="UP001232063"/>
    </source>
</evidence>
<dbReference type="Proteomes" id="UP001232063">
    <property type="component" value="Unassembled WGS sequence"/>
</dbReference>
<keyword evidence="2" id="KW-1185">Reference proteome</keyword>
<reference evidence="1" key="1">
    <citation type="submission" date="2023-05" db="EMBL/GenBank/DDBJ databases">
        <authorList>
            <person name="Zhang X."/>
        </authorList>
    </citation>
    <scope>NUCLEOTIDE SEQUENCE</scope>
    <source>
        <strain evidence="1">BD1B2-1</strain>
    </source>
</reference>
<gene>
    <name evidence="1" type="ORF">QNI22_07840</name>
</gene>
<sequence>MNQPEYKAMIFFGEVVLHVHSLLHTIFCAGKTNSLIRGQIAC</sequence>
<name>A0AAE3UDP3_9BACT</name>
<dbReference type="EMBL" id="JASJOU010000002">
    <property type="protein sequence ID" value="MDJ1500551.1"/>
    <property type="molecule type" value="Genomic_DNA"/>
</dbReference>
<protein>
    <submittedName>
        <fullName evidence="1">Uncharacterized protein</fullName>
    </submittedName>
</protein>
<dbReference type="AlphaFoldDB" id="A0AAE3UDP3"/>